<organism evidence="1 2">
    <name type="scientific">Leptotrichia wadei</name>
    <dbReference type="NCBI Taxonomy" id="157687"/>
    <lineage>
        <taxon>Bacteria</taxon>
        <taxon>Fusobacteriati</taxon>
        <taxon>Fusobacteriota</taxon>
        <taxon>Fusobacteriia</taxon>
        <taxon>Fusobacteriales</taxon>
        <taxon>Leptotrichiaceae</taxon>
        <taxon>Leptotrichia</taxon>
    </lineage>
</organism>
<feature type="non-terminal residue" evidence="1">
    <location>
        <position position="1"/>
    </location>
</feature>
<dbReference type="Proteomes" id="UP000070483">
    <property type="component" value="Unassembled WGS sequence"/>
</dbReference>
<keyword evidence="2" id="KW-1185">Reference proteome</keyword>
<protein>
    <submittedName>
        <fullName evidence="1">Uncharacterized protein</fullName>
    </submittedName>
</protein>
<dbReference type="EMBL" id="LSDD01000148">
    <property type="protein sequence ID" value="KXB60903.1"/>
    <property type="molecule type" value="Genomic_DNA"/>
</dbReference>
<reference evidence="2" key="1">
    <citation type="submission" date="2016-01" db="EMBL/GenBank/DDBJ databases">
        <authorList>
            <person name="Mitreva M."/>
            <person name="Pepin K.H."/>
            <person name="Mihindukulasuriya K.A."/>
            <person name="Fulton R."/>
            <person name="Fronick C."/>
            <person name="O'Laughlin M."/>
            <person name="Miner T."/>
            <person name="Herter B."/>
            <person name="Rosa B.A."/>
            <person name="Cordes M."/>
            <person name="Tomlinson C."/>
            <person name="Wollam A."/>
            <person name="Palsikar V.B."/>
            <person name="Mardis E.R."/>
            <person name="Wilson R.K."/>
        </authorList>
    </citation>
    <scope>NUCLEOTIDE SEQUENCE [LARGE SCALE GENOMIC DNA]</scope>
    <source>
        <strain evidence="2">KA00185</strain>
    </source>
</reference>
<evidence type="ECO:0000313" key="1">
    <source>
        <dbReference type="EMBL" id="KXB60903.1"/>
    </source>
</evidence>
<evidence type="ECO:0000313" key="2">
    <source>
        <dbReference type="Proteomes" id="UP000070483"/>
    </source>
</evidence>
<accession>A0A133ZZQ3</accession>
<dbReference type="AlphaFoldDB" id="A0A133ZZQ3"/>
<sequence>IEKEWTLEKLINLYEKDIRLINHFYYSLMLKLYSSKYKERFLKVIEKCYSSQYKDLIEIGAKCILKLYLDYGDFKDKIEKIYLIDGEKLYYILEELIRKFDSIEYSNEIKEIILKLKEKDLIYYSLEKLFNHQKIDLSRDKEFLLELMKFKNIDKIIHSFLEYLEERAVSILDYTDIIINLCENILSKDKKLLQSELMIMSDISKLTVKLYDETSNSKSNKNKKIAMKCLDFWDIMYEKGLVYAREAIKELMNR</sequence>
<dbReference type="PATRIC" id="fig|157687.3.peg.1935"/>
<name>A0A133ZZQ3_9FUSO</name>
<proteinExistence type="predicted"/>
<comment type="caution">
    <text evidence="1">The sequence shown here is derived from an EMBL/GenBank/DDBJ whole genome shotgun (WGS) entry which is preliminary data.</text>
</comment>
<gene>
    <name evidence="1" type="ORF">HMPREF3180_01937</name>
</gene>
<dbReference type="STRING" id="157687.HMPREF3180_01937"/>